<gene>
    <name evidence="11 15" type="primary">recD</name>
    <name evidence="15" type="ORF">GJV82_01355</name>
</gene>
<keyword evidence="5 11" id="KW-0347">Helicase</keyword>
<dbReference type="GO" id="GO:0005524">
    <property type="term" value="F:ATP binding"/>
    <property type="evidence" value="ECO:0007669"/>
    <property type="project" value="UniProtKB-UniRule"/>
</dbReference>
<dbReference type="GO" id="GO:0003677">
    <property type="term" value="F:DNA binding"/>
    <property type="evidence" value="ECO:0007669"/>
    <property type="project" value="UniProtKB-UniRule"/>
</dbReference>
<dbReference type="InterPro" id="IPR027417">
    <property type="entry name" value="P-loop_NTPase"/>
</dbReference>
<feature type="domain" description="RecBCD enzyme subunit RecD N-terminal" evidence="14">
    <location>
        <begin position="42"/>
        <end position="147"/>
    </location>
</feature>
<dbReference type="SUPFAM" id="SSF52540">
    <property type="entry name" value="P-loop containing nucleoside triphosphate hydrolases"/>
    <property type="match status" value="2"/>
</dbReference>
<feature type="compositionally biased region" description="Gly residues" evidence="12">
    <location>
        <begin position="241"/>
        <end position="260"/>
    </location>
</feature>
<dbReference type="Gene3D" id="3.40.50.300">
    <property type="entry name" value="P-loop containing nucleotide triphosphate hydrolases"/>
    <property type="match status" value="3"/>
</dbReference>
<evidence type="ECO:0000256" key="12">
    <source>
        <dbReference type="SAM" id="MobiDB-lite"/>
    </source>
</evidence>
<keyword evidence="6 11" id="KW-0269">Exonuclease</keyword>
<evidence type="ECO:0000256" key="4">
    <source>
        <dbReference type="ARBA" id="ARBA00022801"/>
    </source>
</evidence>
<comment type="function">
    <text evidence="11">A helicase/nuclease that prepares dsDNA breaks (DSB) for recombinational DNA repair. Binds to DSBs and unwinds DNA via a highly rapid and processive ATP-dependent bidirectional helicase activity. Unwinds dsDNA until it encounters a Chi (crossover hotspot instigator) sequence from the 3' direction. Cuts ssDNA a few nucleotides 3' to the Chi site. The properties and activities of the enzyme are changed at Chi. The Chi-altered holoenzyme produces a long 3'-ssDNA overhang and facilitates RecA-binding to the ssDNA for homologous DNA recombination and repair. Holoenzyme degrades any linearized DNA that is unable to undergo homologous recombination. In the holoenzyme this subunit has ssDNA-dependent ATPase and 5'-3' helicase activity. When added to pre-assembled RecBC greatly stimulates nuclease activity and augments holoenzyme processivity. Negatively regulates the RecA-loading ability of RecBCD.</text>
</comment>
<evidence type="ECO:0000256" key="3">
    <source>
        <dbReference type="ARBA" id="ARBA00022763"/>
    </source>
</evidence>
<feature type="region of interest" description="Disordered" evidence="12">
    <location>
        <begin position="235"/>
        <end position="260"/>
    </location>
</feature>
<evidence type="ECO:0000313" key="16">
    <source>
        <dbReference type="Proteomes" id="UP000440668"/>
    </source>
</evidence>
<evidence type="ECO:0000256" key="8">
    <source>
        <dbReference type="ARBA" id="ARBA00023125"/>
    </source>
</evidence>
<evidence type="ECO:0000259" key="13">
    <source>
        <dbReference type="Pfam" id="PF13538"/>
    </source>
</evidence>
<dbReference type="Pfam" id="PF21185">
    <property type="entry name" value="RecD_N"/>
    <property type="match status" value="1"/>
</dbReference>
<comment type="catalytic activity">
    <reaction evidence="11">
        <text>ATP + H2O = ADP + phosphate + H(+)</text>
        <dbReference type="Rhea" id="RHEA:13065"/>
        <dbReference type="ChEBI" id="CHEBI:15377"/>
        <dbReference type="ChEBI" id="CHEBI:15378"/>
        <dbReference type="ChEBI" id="CHEBI:30616"/>
        <dbReference type="ChEBI" id="CHEBI:43474"/>
        <dbReference type="ChEBI" id="CHEBI:456216"/>
        <dbReference type="EC" id="5.6.2.3"/>
    </reaction>
</comment>
<evidence type="ECO:0000256" key="1">
    <source>
        <dbReference type="ARBA" id="ARBA00022722"/>
    </source>
</evidence>
<name>A0A6N7ZE15_9MICO</name>
<dbReference type="Gene3D" id="1.10.10.1020">
    <property type="entry name" value="RecBCD complex, subunit RecD, N-terminal domain"/>
    <property type="match status" value="1"/>
</dbReference>
<dbReference type="InterPro" id="IPR041851">
    <property type="entry name" value="RecD_N_sf"/>
</dbReference>
<evidence type="ECO:0000256" key="6">
    <source>
        <dbReference type="ARBA" id="ARBA00022839"/>
    </source>
</evidence>
<evidence type="ECO:0000256" key="10">
    <source>
        <dbReference type="ARBA" id="ARBA00023235"/>
    </source>
</evidence>
<dbReference type="GO" id="GO:0008854">
    <property type="term" value="F:exodeoxyribonuclease V activity"/>
    <property type="evidence" value="ECO:0007669"/>
    <property type="project" value="InterPro"/>
</dbReference>
<keyword evidence="8 11" id="KW-0238">DNA-binding</keyword>
<evidence type="ECO:0000259" key="14">
    <source>
        <dbReference type="Pfam" id="PF21185"/>
    </source>
</evidence>
<dbReference type="Pfam" id="PF13538">
    <property type="entry name" value="UvrD_C_2"/>
    <property type="match status" value="1"/>
</dbReference>
<dbReference type="NCBIfam" id="TIGR01447">
    <property type="entry name" value="recD"/>
    <property type="match status" value="1"/>
</dbReference>
<dbReference type="EC" id="5.6.2.3" evidence="11"/>
<evidence type="ECO:0000313" key="15">
    <source>
        <dbReference type="EMBL" id="MTG87608.1"/>
    </source>
</evidence>
<keyword evidence="3 11" id="KW-0227">DNA damage</keyword>
<sequence length="704" mass="72277">MTTTAPGATAPVPPSAAPAVVDQGDPRLAVGIPARLVPFNAARVVSAADLRVALRLGRLTGEHDDRVLLAVALAVRAVRSGSVCVRLDDLGSLELPEDEEAARADAADLPWPDLAPWTDAVARSPLVAVGVDGPADRPARWVGGALYLDRYWRDELAVRHDVDGRLAAADLPVDADRLDAALARLFPAADDTRQRLAAAHAATRRLTVLTGGPGTGKTTTVARLLAVLHDAAPAPRTAGDGATGSPGASGGPGGTGAADGTGAGAGPAVVGGPGATGLRVALAAPTGKAAARLQEAVREVVAGFADPADRERVGTPVATTLHRLLGYRPGSTTRFRHDAQHHLPHDVVVVDETSMVALPLMARLLEALRPDARLVLVGDPDQLASVEAGAVLGDLVHRVPVVPPAAAPAVVAAADVALADSPPPGDGEIDDRAVLGNGVVRLRTVHRQDRDSEILPLAAAIRSGEADASLALLRAGHGSVEFLETPDDEPGDAVLAAVRADAVAAGTLLVEAARAGDASAALAALARHRVMVAHRRGPAGRGRWAAQVEAWVEEATGHHATESPWVAGRPLLVTTNDAEVGLYNGDTGVLVADADGTGVVAVFGDPRAPLRVRTHRLPPVETVHAMTVHRAQGSQFDRVTLVLPPATSPLLTRELLYTAVTRAQSFVRVVGSEEAVRTAVTSPVHRASGLRTPLLGGPSSARSA</sequence>
<dbReference type="EMBL" id="WMKA01000002">
    <property type="protein sequence ID" value="MTG87608.1"/>
    <property type="molecule type" value="Genomic_DNA"/>
</dbReference>
<keyword evidence="9 11" id="KW-0234">DNA repair</keyword>
<keyword evidence="1 11" id="KW-0540">Nuclease</keyword>
<keyword evidence="2 11" id="KW-0547">Nucleotide-binding</keyword>
<evidence type="ECO:0000256" key="9">
    <source>
        <dbReference type="ARBA" id="ARBA00023204"/>
    </source>
</evidence>
<dbReference type="InterPro" id="IPR006344">
    <property type="entry name" value="RecD"/>
</dbReference>
<comment type="miscellaneous">
    <text evidence="11">In the RecBCD complex, RecB has a slow 3'-5' helicase, an exonuclease activity and loads RecA onto ssDNA, RecD has a fast 5'-3' helicase activity, while RecC stimulates the ATPase and processivity of the RecB helicase and contributes to recognition of the Chi site.</text>
</comment>
<comment type="similarity">
    <text evidence="11">Belongs to the RecD family.</text>
</comment>
<dbReference type="InterPro" id="IPR050534">
    <property type="entry name" value="Coronavir_polyprotein_1ab"/>
</dbReference>
<keyword evidence="7 11" id="KW-0067">ATP-binding</keyword>
<dbReference type="GO" id="GO:0009338">
    <property type="term" value="C:exodeoxyribonuclease V complex"/>
    <property type="evidence" value="ECO:0007669"/>
    <property type="project" value="InterPro"/>
</dbReference>
<dbReference type="CDD" id="cd17933">
    <property type="entry name" value="DEXSc_RecD-like"/>
    <property type="match status" value="1"/>
</dbReference>
<dbReference type="RefSeq" id="WP_155097964.1">
    <property type="nucleotide sequence ID" value="NZ_WMKA01000002.1"/>
</dbReference>
<dbReference type="InterPro" id="IPR027785">
    <property type="entry name" value="UvrD-like_helicase_C"/>
</dbReference>
<proteinExistence type="inferred from homology"/>
<dbReference type="GO" id="GO:0000724">
    <property type="term" value="P:double-strand break repair via homologous recombination"/>
    <property type="evidence" value="ECO:0007669"/>
    <property type="project" value="UniProtKB-UniRule"/>
</dbReference>
<dbReference type="GO" id="GO:0017116">
    <property type="term" value="F:single-stranded DNA helicase activity"/>
    <property type="evidence" value="ECO:0007669"/>
    <property type="project" value="TreeGrafter"/>
</dbReference>
<evidence type="ECO:0000256" key="7">
    <source>
        <dbReference type="ARBA" id="ARBA00022840"/>
    </source>
</evidence>
<dbReference type="Proteomes" id="UP000440668">
    <property type="component" value="Unassembled WGS sequence"/>
</dbReference>
<keyword evidence="4 11" id="KW-0378">Hydrolase</keyword>
<organism evidence="15 16">
    <name type="scientific">Cellulosimicrobium composti</name>
    <dbReference type="NCBI Taxonomy" id="2672572"/>
    <lineage>
        <taxon>Bacteria</taxon>
        <taxon>Bacillati</taxon>
        <taxon>Actinomycetota</taxon>
        <taxon>Actinomycetes</taxon>
        <taxon>Micrococcales</taxon>
        <taxon>Promicromonosporaceae</taxon>
        <taxon>Cellulosimicrobium</taxon>
    </lineage>
</organism>
<dbReference type="CDD" id="cd18809">
    <property type="entry name" value="SF1_C_RecD"/>
    <property type="match status" value="1"/>
</dbReference>
<dbReference type="GO" id="GO:0043139">
    <property type="term" value="F:5'-3' DNA helicase activity"/>
    <property type="evidence" value="ECO:0007669"/>
    <property type="project" value="UniProtKB-UniRule"/>
</dbReference>
<evidence type="ECO:0000256" key="5">
    <source>
        <dbReference type="ARBA" id="ARBA00022806"/>
    </source>
</evidence>
<accession>A0A6N7ZE15</accession>
<dbReference type="AlphaFoldDB" id="A0A6N7ZE15"/>
<feature type="binding site" evidence="11">
    <location>
        <begin position="211"/>
        <end position="218"/>
    </location>
    <ligand>
        <name>ATP</name>
        <dbReference type="ChEBI" id="CHEBI:30616"/>
    </ligand>
</feature>
<comment type="caution">
    <text evidence="15">The sequence shown here is derived from an EMBL/GenBank/DDBJ whole genome shotgun (WGS) entry which is preliminary data.</text>
</comment>
<dbReference type="PANTHER" id="PTHR43788">
    <property type="entry name" value="DNA2/NAM7 HELICASE FAMILY MEMBER"/>
    <property type="match status" value="1"/>
</dbReference>
<dbReference type="Pfam" id="PF13604">
    <property type="entry name" value="AAA_30"/>
    <property type="match status" value="1"/>
</dbReference>
<protein>
    <recommendedName>
        <fullName evidence="11">RecBCD enzyme subunit RecD</fullName>
        <ecNumber evidence="11">5.6.2.3</ecNumber>
    </recommendedName>
    <alternativeName>
        <fullName evidence="11">DNA 5'-3' helicase subunit RecD</fullName>
    </alternativeName>
    <alternativeName>
        <fullName evidence="11">Exonuclease V subunit RecD</fullName>
        <shortName evidence="11">ExoV subunit RecD</shortName>
    </alternativeName>
    <alternativeName>
        <fullName evidence="11">Helicase/nuclease RecBCD subunit RecD</fullName>
    </alternativeName>
</protein>
<reference evidence="15 16" key="1">
    <citation type="submission" date="2019-11" db="EMBL/GenBank/DDBJ databases">
        <title>Cellulosimicrobium composti sp. nov. isolated from a compost.</title>
        <authorList>
            <person name="Yang Y."/>
        </authorList>
    </citation>
    <scope>NUCLEOTIDE SEQUENCE [LARGE SCALE GENOMIC DNA]</scope>
    <source>
        <strain evidence="15 16">BIT-GX5</strain>
    </source>
</reference>
<comment type="subunit">
    <text evidence="11">Heterotrimer of RecB, RecC and RecD. All subunits contribute to DNA-binding.</text>
</comment>
<evidence type="ECO:0000256" key="11">
    <source>
        <dbReference type="HAMAP-Rule" id="MF_01487"/>
    </source>
</evidence>
<dbReference type="HAMAP" id="MF_01487">
    <property type="entry name" value="RecD"/>
    <property type="match status" value="1"/>
</dbReference>
<evidence type="ECO:0000256" key="2">
    <source>
        <dbReference type="ARBA" id="ARBA00022741"/>
    </source>
</evidence>
<dbReference type="PANTHER" id="PTHR43788:SF6">
    <property type="entry name" value="DNA HELICASE B"/>
    <property type="match status" value="1"/>
</dbReference>
<feature type="domain" description="UvrD-like helicase C-terminal" evidence="13">
    <location>
        <begin position="623"/>
        <end position="670"/>
    </location>
</feature>
<dbReference type="InterPro" id="IPR049550">
    <property type="entry name" value="RecD_N"/>
</dbReference>
<keyword evidence="10 11" id="KW-0413">Isomerase</keyword>